<evidence type="ECO:0000259" key="3">
    <source>
        <dbReference type="PROSITE" id="PS51344"/>
    </source>
</evidence>
<accession>I6ZUC4</accession>
<evidence type="ECO:0000256" key="2">
    <source>
        <dbReference type="ARBA" id="ARBA00023163"/>
    </source>
</evidence>
<dbReference type="KEGG" id="ero:EROM_070150"/>
<dbReference type="GO" id="GO:0005673">
    <property type="term" value="C:transcription factor TFIIE complex"/>
    <property type="evidence" value="ECO:0007669"/>
    <property type="project" value="TreeGrafter"/>
</dbReference>
<dbReference type="VEuPathDB" id="MicrosporidiaDB:EROM_070150"/>
<name>I6ZUC4_ENCRO</name>
<dbReference type="InterPro" id="IPR039997">
    <property type="entry name" value="TFE"/>
</dbReference>
<dbReference type="PROSITE" id="PS51344">
    <property type="entry name" value="HTH_TFE_IIE"/>
    <property type="match status" value="1"/>
</dbReference>
<dbReference type="RefSeq" id="XP_009264763.1">
    <property type="nucleotide sequence ID" value="XM_009266488.1"/>
</dbReference>
<dbReference type="OrthoDB" id="361102at2759"/>
<dbReference type="Proteomes" id="UP000010094">
    <property type="component" value="Chromosome VII"/>
</dbReference>
<protein>
    <submittedName>
        <fullName evidence="4">Transcription initiation factor TFIIE subunit alpha</fullName>
    </submittedName>
</protein>
<dbReference type="PANTHER" id="PTHR13097:SF7">
    <property type="entry name" value="GENERAL TRANSCRIPTION FACTOR IIE SUBUNIT 1"/>
    <property type="match status" value="1"/>
</dbReference>
<dbReference type="GO" id="GO:0006367">
    <property type="term" value="P:transcription initiation at RNA polymerase II promoter"/>
    <property type="evidence" value="ECO:0007669"/>
    <property type="project" value="InterPro"/>
</dbReference>
<feature type="domain" description="HTH TFE/IIEalpha-type" evidence="3">
    <location>
        <begin position="7"/>
        <end position="97"/>
    </location>
</feature>
<gene>
    <name evidence="4" type="ordered locus">EROM_070150</name>
</gene>
<evidence type="ECO:0000256" key="1">
    <source>
        <dbReference type="ARBA" id="ARBA00023015"/>
    </source>
</evidence>
<evidence type="ECO:0000313" key="4">
    <source>
        <dbReference type="EMBL" id="AFN83266.1"/>
    </source>
</evidence>
<proteinExistence type="predicted"/>
<keyword evidence="5" id="KW-1185">Reference proteome</keyword>
<dbReference type="GO" id="GO:0003743">
    <property type="term" value="F:translation initiation factor activity"/>
    <property type="evidence" value="ECO:0007669"/>
    <property type="project" value="UniProtKB-KW"/>
</dbReference>
<dbReference type="InterPro" id="IPR002853">
    <property type="entry name" value="TFIIE_asu"/>
</dbReference>
<reference evidence="4 5" key="1">
    <citation type="journal article" date="2012" name="Proc. Natl. Acad. Sci. U.S.A.">
        <title>Gain and loss of multiple functionally related, horizontally transferred genes in the reduced genomes of two microsporidian parasites.</title>
        <authorList>
            <person name="Pombert J.-F."/>
            <person name="Selman M."/>
            <person name="Burki F."/>
            <person name="Bardell F.T."/>
            <person name="Farinelli L."/>
            <person name="Solter L.F."/>
            <person name="Whitman D.W."/>
            <person name="Weiss L.M."/>
            <person name="Corradi N."/>
            <person name="Keeling P.J."/>
        </authorList>
    </citation>
    <scope>NUCLEOTIDE SEQUENCE [LARGE SCALE GENOMIC DNA]</scope>
    <source>
        <strain evidence="4 5">SJ-2008</strain>
    </source>
</reference>
<evidence type="ECO:0000313" key="5">
    <source>
        <dbReference type="Proteomes" id="UP000010094"/>
    </source>
</evidence>
<dbReference type="Pfam" id="PF02002">
    <property type="entry name" value="TFIIE_alpha"/>
    <property type="match status" value="1"/>
</dbReference>
<dbReference type="SMART" id="SM00531">
    <property type="entry name" value="TFIIE"/>
    <property type="match status" value="1"/>
</dbReference>
<dbReference type="InterPro" id="IPR024550">
    <property type="entry name" value="TFIIEa/SarR/Rpc3_HTH_dom"/>
</dbReference>
<keyword evidence="1" id="KW-0805">Transcription regulation</keyword>
<dbReference type="SUPFAM" id="SSF57783">
    <property type="entry name" value="Zinc beta-ribbon"/>
    <property type="match status" value="1"/>
</dbReference>
<dbReference type="PANTHER" id="PTHR13097">
    <property type="entry name" value="TRANSCRIPTION INITIATION FACTOR IIE, ALPHA SUBUNIT"/>
    <property type="match status" value="1"/>
</dbReference>
<dbReference type="AlphaFoldDB" id="I6ZUC4"/>
<dbReference type="GeneID" id="20521573"/>
<dbReference type="InterPro" id="IPR017919">
    <property type="entry name" value="TFIIE/TFIIEa_HTH"/>
</dbReference>
<sequence length="291" mass="34495">MDYVPVMNKLIKKVVRKFYEPHHVVITDILLKKILLYDTELCERMKMLSKEVNRLVIRLKEDKIIKYETKVENKEDNGQILRTVYYINYAEVRDVIKYKIFKMTKNLENSIKMAQTEGYMCMECGKEYSSLDAQSLMENYVFKCEDCKGDLVENKKDRSADCMMYSNLMSELDDIVLLLKETDKFSIPSMDYFQVLQMKKEKEDKQMPAPKEEEASSIAFPTVEEFDVGKGYVTDDGSDRRKDIKIDEYVTVNGAKKLFSDITEEDKEMMNETEYEEYYEIYSRYHEDLES</sequence>
<keyword evidence="2" id="KW-0804">Transcription</keyword>
<dbReference type="HOGENOM" id="CLU_056967_0_0_1"/>
<dbReference type="EMBL" id="CP003524">
    <property type="protein sequence ID" value="AFN83266.1"/>
    <property type="molecule type" value="Genomic_DNA"/>
</dbReference>
<organism evidence="4 5">
    <name type="scientific">Encephalitozoon romaleae (strain SJ-2008)</name>
    <name type="common">Microsporidian parasite</name>
    <dbReference type="NCBI Taxonomy" id="1178016"/>
    <lineage>
        <taxon>Eukaryota</taxon>
        <taxon>Fungi</taxon>
        <taxon>Fungi incertae sedis</taxon>
        <taxon>Microsporidia</taxon>
        <taxon>Unikaryonidae</taxon>
        <taxon>Encephalitozoon</taxon>
    </lineage>
</organism>